<feature type="chain" id="PRO_5035248945" evidence="2">
    <location>
        <begin position="24"/>
        <end position="82"/>
    </location>
</feature>
<sequence>MSILKVVCLCLLFLAVCGSFALAGPVGELANEQDLDAAASHWNRRRSHHRPAATQRPANVNKDGNQRFFGGAYHPGYGAFRG</sequence>
<accession>A0A8J2RMU5</accession>
<protein>
    <submittedName>
        <fullName evidence="3">Uncharacterized protein</fullName>
    </submittedName>
</protein>
<reference evidence="3" key="1">
    <citation type="submission" date="2021-11" db="EMBL/GenBank/DDBJ databases">
        <authorList>
            <person name="Schell T."/>
        </authorList>
    </citation>
    <scope>NUCLEOTIDE SEQUENCE</scope>
    <source>
        <strain evidence="3">M5</strain>
    </source>
</reference>
<organism evidence="3 4">
    <name type="scientific">Daphnia galeata</name>
    <dbReference type="NCBI Taxonomy" id="27404"/>
    <lineage>
        <taxon>Eukaryota</taxon>
        <taxon>Metazoa</taxon>
        <taxon>Ecdysozoa</taxon>
        <taxon>Arthropoda</taxon>
        <taxon>Crustacea</taxon>
        <taxon>Branchiopoda</taxon>
        <taxon>Diplostraca</taxon>
        <taxon>Cladocera</taxon>
        <taxon>Anomopoda</taxon>
        <taxon>Daphniidae</taxon>
        <taxon>Daphnia</taxon>
    </lineage>
</organism>
<gene>
    <name evidence="3" type="ORF">DGAL_LOCUS1313</name>
</gene>
<evidence type="ECO:0000313" key="3">
    <source>
        <dbReference type="EMBL" id="CAH0099199.1"/>
    </source>
</evidence>
<proteinExistence type="predicted"/>
<feature type="compositionally biased region" description="Basic residues" evidence="1">
    <location>
        <begin position="42"/>
        <end position="51"/>
    </location>
</feature>
<dbReference type="Proteomes" id="UP000789390">
    <property type="component" value="Unassembled WGS sequence"/>
</dbReference>
<comment type="caution">
    <text evidence="3">The sequence shown here is derived from an EMBL/GenBank/DDBJ whole genome shotgun (WGS) entry which is preliminary data.</text>
</comment>
<name>A0A8J2RMU5_9CRUS</name>
<feature type="region of interest" description="Disordered" evidence="1">
    <location>
        <begin position="40"/>
        <end position="67"/>
    </location>
</feature>
<dbReference type="AlphaFoldDB" id="A0A8J2RMU5"/>
<keyword evidence="4" id="KW-1185">Reference proteome</keyword>
<evidence type="ECO:0000313" key="4">
    <source>
        <dbReference type="Proteomes" id="UP000789390"/>
    </source>
</evidence>
<feature type="signal peptide" evidence="2">
    <location>
        <begin position="1"/>
        <end position="23"/>
    </location>
</feature>
<evidence type="ECO:0000256" key="2">
    <source>
        <dbReference type="SAM" id="SignalP"/>
    </source>
</evidence>
<keyword evidence="2" id="KW-0732">Signal</keyword>
<dbReference type="EMBL" id="CAKKLH010000014">
    <property type="protein sequence ID" value="CAH0099199.1"/>
    <property type="molecule type" value="Genomic_DNA"/>
</dbReference>
<evidence type="ECO:0000256" key="1">
    <source>
        <dbReference type="SAM" id="MobiDB-lite"/>
    </source>
</evidence>